<evidence type="ECO:0000313" key="2">
    <source>
        <dbReference type="EMBL" id="KTC70998.1"/>
    </source>
</evidence>
<dbReference type="AlphaFoldDB" id="A0A0W0RIV5"/>
<evidence type="ECO:0000313" key="3">
    <source>
        <dbReference type="Proteomes" id="UP000054695"/>
    </source>
</evidence>
<keyword evidence="1" id="KW-0472">Membrane</keyword>
<protein>
    <recommendedName>
        <fullName evidence="4">Transmembrane protein</fullName>
    </recommendedName>
</protein>
<accession>A0A0W0RIV5</accession>
<dbReference type="RefSeq" id="WP_058460179.1">
    <property type="nucleotide sequence ID" value="NZ_CAAAIY010000005.1"/>
</dbReference>
<feature type="transmembrane region" description="Helical" evidence="1">
    <location>
        <begin position="7"/>
        <end position="27"/>
    </location>
</feature>
<evidence type="ECO:0008006" key="4">
    <source>
        <dbReference type="Google" id="ProtNLM"/>
    </source>
</evidence>
<dbReference type="STRING" id="447.Lboz_2575"/>
<reference evidence="2 3" key="1">
    <citation type="submission" date="2015-11" db="EMBL/GenBank/DDBJ databases">
        <title>Genomic analysis of 38 Legionella species identifies large and diverse effector repertoires.</title>
        <authorList>
            <person name="Burstein D."/>
            <person name="Amaro F."/>
            <person name="Zusman T."/>
            <person name="Lifshitz Z."/>
            <person name="Cohen O."/>
            <person name="Gilbert J.A."/>
            <person name="Pupko T."/>
            <person name="Shuman H.A."/>
            <person name="Segal G."/>
        </authorList>
    </citation>
    <scope>NUCLEOTIDE SEQUENCE [LARGE SCALE GENOMIC DNA]</scope>
    <source>
        <strain evidence="2 3">WIGA</strain>
    </source>
</reference>
<sequence>MGKRIPLVVAGVIFTLVALIHVLRIVYHWQITAAGYNFPMTGSIVALIISAILALWMFVAAAKK</sequence>
<keyword evidence="1" id="KW-1133">Transmembrane helix</keyword>
<proteinExistence type="predicted"/>
<keyword evidence="1" id="KW-0812">Transmembrane</keyword>
<keyword evidence="3" id="KW-1185">Reference proteome</keyword>
<dbReference type="PATRIC" id="fig|447.4.peg.2734"/>
<name>A0A0W0RIV5_LEGBO</name>
<gene>
    <name evidence="2" type="ORF">Lboz_2575</name>
</gene>
<feature type="transmembrane region" description="Helical" evidence="1">
    <location>
        <begin position="39"/>
        <end position="62"/>
    </location>
</feature>
<dbReference type="OrthoDB" id="5657124at2"/>
<dbReference type="EMBL" id="LNXU01000032">
    <property type="protein sequence ID" value="KTC70998.1"/>
    <property type="molecule type" value="Genomic_DNA"/>
</dbReference>
<comment type="caution">
    <text evidence="2">The sequence shown here is derived from an EMBL/GenBank/DDBJ whole genome shotgun (WGS) entry which is preliminary data.</text>
</comment>
<organism evidence="2 3">
    <name type="scientific">Legionella bozemanae</name>
    <name type="common">Fluoribacter bozemanae</name>
    <dbReference type="NCBI Taxonomy" id="447"/>
    <lineage>
        <taxon>Bacteria</taxon>
        <taxon>Pseudomonadati</taxon>
        <taxon>Pseudomonadota</taxon>
        <taxon>Gammaproteobacteria</taxon>
        <taxon>Legionellales</taxon>
        <taxon>Legionellaceae</taxon>
        <taxon>Legionella</taxon>
    </lineage>
</organism>
<dbReference type="Proteomes" id="UP000054695">
    <property type="component" value="Unassembled WGS sequence"/>
</dbReference>
<evidence type="ECO:0000256" key="1">
    <source>
        <dbReference type="SAM" id="Phobius"/>
    </source>
</evidence>